<dbReference type="PANTHER" id="PTHR43673:SF10">
    <property type="entry name" value="NADH DEHYDROGENASE_NAD(P)H NITROREDUCTASE XCC3605-RELATED"/>
    <property type="match status" value="1"/>
</dbReference>
<feature type="domain" description="Nitroreductase" evidence="3">
    <location>
        <begin position="194"/>
        <end position="238"/>
    </location>
</feature>
<dbReference type="EMBL" id="CP018171">
    <property type="protein sequence ID" value="APH72950.1"/>
    <property type="molecule type" value="Genomic_DNA"/>
</dbReference>
<dbReference type="PANTHER" id="PTHR43673">
    <property type="entry name" value="NAD(P)H NITROREDUCTASE YDGI-RELATED"/>
    <property type="match status" value="1"/>
</dbReference>
<dbReference type="OrthoDB" id="3181400at2"/>
<dbReference type="SUPFAM" id="SSF55469">
    <property type="entry name" value="FMN-dependent nitroreductase-like"/>
    <property type="match status" value="1"/>
</dbReference>
<comment type="similarity">
    <text evidence="1">Belongs to the nitroreductase family.</text>
</comment>
<evidence type="ECO:0000256" key="1">
    <source>
        <dbReference type="ARBA" id="ARBA00007118"/>
    </source>
</evidence>
<dbReference type="InterPro" id="IPR000415">
    <property type="entry name" value="Nitroreductase-like"/>
</dbReference>
<organism evidence="4 5">
    <name type="scientific">Aquibium oceanicum</name>
    <dbReference type="NCBI Taxonomy" id="1670800"/>
    <lineage>
        <taxon>Bacteria</taxon>
        <taxon>Pseudomonadati</taxon>
        <taxon>Pseudomonadota</taxon>
        <taxon>Alphaproteobacteria</taxon>
        <taxon>Hyphomicrobiales</taxon>
        <taxon>Phyllobacteriaceae</taxon>
        <taxon>Aquibium</taxon>
    </lineage>
</organism>
<sequence length="385" mass="44089">MLNKLKKIAKDLLAIVWVRRLYEGLMRAVLEVLAANRFLSLIYSVLSIPTFNREQFAVLRGRRDYYRNLARERASRTELRRNIHRLEKGILMRPRRKVFGLDYLIETIEFYERAVAHYVGGAAADEGEMVWAYGVLNDYFSIVDKENPVVARAYNRFDATMAEFKPDDATKAPYRRADTPMSKVAYEDLLALAMQRRSVRWFEQRPVPRDLIDKALLVGRQSPTACNRLPYEFRIFDDPMMVKKVAAIPFGSAGYSHQIPTVIVVIGRLNHYFSPRDRHVIYVDAALAAMPFMMALETLGLASSVINWPDFEPLEAKMQKALNLDYDERVIMLIAVGYADPDGLIAYSEKKSLDVLRRYNDLGEKVPSKAQAEAGARPQSEPKLA</sequence>
<dbReference type="Proteomes" id="UP000182840">
    <property type="component" value="Chromosome"/>
</dbReference>
<dbReference type="InterPro" id="IPR029479">
    <property type="entry name" value="Nitroreductase"/>
</dbReference>
<dbReference type="RefSeq" id="WP_072606420.1">
    <property type="nucleotide sequence ID" value="NZ_CP018171.1"/>
</dbReference>
<reference evidence="5" key="1">
    <citation type="submission" date="2016-11" db="EMBL/GenBank/DDBJ databases">
        <title>Mesorhizobium oceanicum sp. nov., isolated from deep seawater in South China Sea.</title>
        <authorList>
            <person name="Fu G.-Y."/>
        </authorList>
    </citation>
    <scope>NUCLEOTIDE SEQUENCE [LARGE SCALE GENOMIC DNA]</scope>
    <source>
        <strain evidence="5">B7</strain>
    </source>
</reference>
<keyword evidence="2" id="KW-0560">Oxidoreductase</keyword>
<dbReference type="STRING" id="1670800.BSQ44_17440"/>
<feature type="domain" description="Nitroreductase" evidence="3">
    <location>
        <begin position="257"/>
        <end position="338"/>
    </location>
</feature>
<proteinExistence type="inferred from homology"/>
<evidence type="ECO:0000313" key="5">
    <source>
        <dbReference type="Proteomes" id="UP000182840"/>
    </source>
</evidence>
<dbReference type="CDD" id="cd02062">
    <property type="entry name" value="Nitro_FMN_reductase"/>
    <property type="match status" value="1"/>
</dbReference>
<dbReference type="Gene3D" id="3.40.109.10">
    <property type="entry name" value="NADH Oxidase"/>
    <property type="match status" value="1"/>
</dbReference>
<protein>
    <submittedName>
        <fullName evidence="4">NADH dehydrogenase</fullName>
    </submittedName>
</protein>
<accession>A0A1L3SU95</accession>
<dbReference type="AlphaFoldDB" id="A0A1L3SU95"/>
<evidence type="ECO:0000313" key="4">
    <source>
        <dbReference type="EMBL" id="APH72950.1"/>
    </source>
</evidence>
<name>A0A1L3SU95_9HYPH</name>
<dbReference type="Pfam" id="PF00881">
    <property type="entry name" value="Nitroreductase"/>
    <property type="match status" value="2"/>
</dbReference>
<gene>
    <name evidence="4" type="ORF">BSQ44_17440</name>
</gene>
<evidence type="ECO:0000259" key="3">
    <source>
        <dbReference type="Pfam" id="PF00881"/>
    </source>
</evidence>
<dbReference type="GO" id="GO:0016491">
    <property type="term" value="F:oxidoreductase activity"/>
    <property type="evidence" value="ECO:0007669"/>
    <property type="project" value="UniProtKB-KW"/>
</dbReference>
<evidence type="ECO:0000256" key="2">
    <source>
        <dbReference type="ARBA" id="ARBA00023002"/>
    </source>
</evidence>
<dbReference type="KEGG" id="meso:BSQ44_17440"/>
<keyword evidence="5" id="KW-1185">Reference proteome</keyword>